<dbReference type="EMBL" id="CP009507">
    <property type="protein sequence ID" value="AKB32791.1"/>
    <property type="molecule type" value="Genomic_DNA"/>
</dbReference>
<dbReference type="PATRIC" id="fig|1434119.4.peg.2722"/>
<dbReference type="Proteomes" id="UP000033092">
    <property type="component" value="Chromosome"/>
</dbReference>
<dbReference type="AlphaFoldDB" id="A0A0E3LAX7"/>
<evidence type="ECO:0000259" key="3">
    <source>
        <dbReference type="Pfam" id="PF13205"/>
    </source>
</evidence>
<evidence type="ECO:0000313" key="5">
    <source>
        <dbReference type="Proteomes" id="UP000033092"/>
    </source>
</evidence>
<reference evidence="4 5" key="1">
    <citation type="submission" date="2014-07" db="EMBL/GenBank/DDBJ databases">
        <title>Methanogenic archaea and the global carbon cycle.</title>
        <authorList>
            <person name="Henriksen J.R."/>
            <person name="Luke J."/>
            <person name="Reinhart S."/>
            <person name="Benedict M.N."/>
            <person name="Youngblut N.D."/>
            <person name="Metcalf M.E."/>
            <person name="Whitaker R.J."/>
            <person name="Metcalf W.W."/>
        </authorList>
    </citation>
    <scope>NUCLEOTIDE SEQUENCE [LARGE SCALE GENOMIC DNA]</scope>
    <source>
        <strain evidence="4 5">HI350</strain>
    </source>
</reference>
<keyword evidence="2" id="KW-0472">Membrane</keyword>
<evidence type="ECO:0000256" key="1">
    <source>
        <dbReference type="ARBA" id="ARBA00022729"/>
    </source>
</evidence>
<name>A0A0E3LAX7_9EURY</name>
<dbReference type="InterPro" id="IPR032812">
    <property type="entry name" value="SbsA_Ig"/>
</dbReference>
<feature type="transmembrane region" description="Helical" evidence="2">
    <location>
        <begin position="20"/>
        <end position="42"/>
    </location>
</feature>
<evidence type="ECO:0000313" key="4">
    <source>
        <dbReference type="EMBL" id="AKB32791.1"/>
    </source>
</evidence>
<organism evidence="4 5">
    <name type="scientific">Methanosarcina siciliae HI350</name>
    <dbReference type="NCBI Taxonomy" id="1434119"/>
    <lineage>
        <taxon>Archaea</taxon>
        <taxon>Methanobacteriati</taxon>
        <taxon>Methanobacteriota</taxon>
        <taxon>Stenosarchaea group</taxon>
        <taxon>Methanomicrobia</taxon>
        <taxon>Methanosarcinales</taxon>
        <taxon>Methanosarcinaceae</taxon>
        <taxon>Methanosarcina</taxon>
    </lineage>
</organism>
<keyword evidence="2" id="KW-1133">Transmembrane helix</keyword>
<accession>A0A0E3LAX7</accession>
<proteinExistence type="predicted"/>
<gene>
    <name evidence="4" type="ORF">MSSIH_2101</name>
</gene>
<dbReference type="KEGG" id="msz:MSSIH_2101"/>
<feature type="domain" description="SbsA Ig-like" evidence="3">
    <location>
        <begin position="73"/>
        <end position="144"/>
    </location>
</feature>
<sequence>MNLKISGGIELTKKHILGGMVMGTVAGTVAGIVGGLVAGITLKYTYDKYIQEQQMHKKIKSVPRKLFRRGPAPVTVRAVYPDHQTFSHNMKSPIWVEFDAPINSSTVTKDTVIVKSSVSDEPLDGFLDAGGRILMFRPHGKYPAENGKAKVSITLIGTDTGAGAITDVKGVSLDGDMDGKAGGDFEYKFNILK</sequence>
<keyword evidence="2" id="KW-0812">Transmembrane</keyword>
<evidence type="ECO:0000256" key="2">
    <source>
        <dbReference type="SAM" id="Phobius"/>
    </source>
</evidence>
<dbReference type="Pfam" id="PF13205">
    <property type="entry name" value="Big_5"/>
    <property type="match status" value="1"/>
</dbReference>
<protein>
    <recommendedName>
        <fullName evidence="3">SbsA Ig-like domain-containing protein</fullName>
    </recommendedName>
</protein>
<dbReference type="HOGENOM" id="CLU_1567126_0_0_2"/>
<keyword evidence="1" id="KW-0732">Signal</keyword>